<dbReference type="OrthoDB" id="9811531at2"/>
<sequence length="124" mass="13657">MKEFTCVSCPMGCRLRATEKDGAYTIEGYSCKRGLEYGLQEMKDPRRNISSTVYVKNGFLAALPVKTAAPIPKGMIFQVMEEINKITVTAPVKTGAVIIPDVLHTGIDIVATRDMPRLRAIHNS</sequence>
<accession>C8PSK4</accession>
<dbReference type="STRING" id="596324.TREVI0001_1042"/>
<dbReference type="AlphaFoldDB" id="C8PSK4"/>
<comment type="caution">
    <text evidence="1">The sequence shown here is derived from an EMBL/GenBank/DDBJ whole genome shotgun (WGS) entry which is preliminary data.</text>
</comment>
<protein>
    <recommendedName>
        <fullName evidence="3">4Fe-4S Mo/W bis-MGD-type domain-containing protein</fullName>
    </recommendedName>
</protein>
<dbReference type="Pfam" id="PF07892">
    <property type="entry name" value="DUF1667"/>
    <property type="match status" value="1"/>
</dbReference>
<evidence type="ECO:0008006" key="3">
    <source>
        <dbReference type="Google" id="ProtNLM"/>
    </source>
</evidence>
<dbReference type="SUPFAM" id="SSF160148">
    <property type="entry name" value="CPE0013-like"/>
    <property type="match status" value="1"/>
</dbReference>
<dbReference type="Proteomes" id="UP000004509">
    <property type="component" value="Unassembled WGS sequence"/>
</dbReference>
<dbReference type="InterPro" id="IPR012460">
    <property type="entry name" value="DUF1667"/>
</dbReference>
<gene>
    <name evidence="1" type="ORF">TREVI0001_1042</name>
</gene>
<evidence type="ECO:0000313" key="1">
    <source>
        <dbReference type="EMBL" id="EEV19603.1"/>
    </source>
</evidence>
<proteinExistence type="predicted"/>
<dbReference type="eggNOG" id="COG3862">
    <property type="taxonomic scope" value="Bacteria"/>
</dbReference>
<dbReference type="InterPro" id="IPR036593">
    <property type="entry name" value="CPE0013-like_sf"/>
</dbReference>
<dbReference type="EMBL" id="ACYH01000051">
    <property type="protein sequence ID" value="EEV19603.1"/>
    <property type="molecule type" value="Genomic_DNA"/>
</dbReference>
<evidence type="ECO:0000313" key="2">
    <source>
        <dbReference type="Proteomes" id="UP000004509"/>
    </source>
</evidence>
<dbReference type="Gene3D" id="3.10.530.10">
    <property type="entry name" value="CPE0013-like"/>
    <property type="match status" value="1"/>
</dbReference>
<dbReference type="RefSeq" id="WP_006189580.1">
    <property type="nucleotide sequence ID" value="NZ_ACYH01000051.1"/>
</dbReference>
<dbReference type="PANTHER" id="PTHR39450">
    <property type="entry name" value="MOLYBDOPTERIN OXIDOREDUCTASE, 4FE-4S CLUSTER-BINDING SUBUNIT"/>
    <property type="match status" value="1"/>
</dbReference>
<organism evidence="1 2">
    <name type="scientific">Treponema vincentii ATCC 35580</name>
    <dbReference type="NCBI Taxonomy" id="596324"/>
    <lineage>
        <taxon>Bacteria</taxon>
        <taxon>Pseudomonadati</taxon>
        <taxon>Spirochaetota</taxon>
        <taxon>Spirochaetia</taxon>
        <taxon>Spirochaetales</taxon>
        <taxon>Treponemataceae</taxon>
        <taxon>Treponema</taxon>
    </lineage>
</organism>
<name>C8PSK4_9SPIR</name>
<reference evidence="1 2" key="1">
    <citation type="submission" date="2009-07" db="EMBL/GenBank/DDBJ databases">
        <authorList>
            <person name="Madupu R."/>
            <person name="Sebastian Y."/>
            <person name="Durkin A.S."/>
            <person name="Torralba M."/>
            <person name="Methe B."/>
            <person name="Sutton G.G."/>
            <person name="Strausberg R.L."/>
            <person name="Nelson K.E."/>
        </authorList>
    </citation>
    <scope>NUCLEOTIDE SEQUENCE [LARGE SCALE GENOMIC DNA]</scope>
    <source>
        <strain evidence="1 2">ATCC 35580</strain>
    </source>
</reference>
<dbReference type="GeneID" id="301462581"/>
<dbReference type="PANTHER" id="PTHR39450:SF1">
    <property type="entry name" value="DUF1667 DOMAIN-CONTAINING PROTEIN"/>
    <property type="match status" value="1"/>
</dbReference>